<feature type="transmembrane region" description="Helical" evidence="1">
    <location>
        <begin position="36"/>
        <end position="61"/>
    </location>
</feature>
<gene>
    <name evidence="2" type="ORF">GCM10010840_12340</name>
</gene>
<feature type="transmembrane region" description="Helical" evidence="1">
    <location>
        <begin position="114"/>
        <end position="134"/>
    </location>
</feature>
<reference evidence="3" key="1">
    <citation type="journal article" date="2019" name="Int. J. Syst. Evol. Microbiol.">
        <title>The Global Catalogue of Microorganisms (GCM) 10K type strain sequencing project: providing services to taxonomists for standard genome sequencing and annotation.</title>
        <authorList>
            <consortium name="The Broad Institute Genomics Platform"/>
            <consortium name="The Broad Institute Genome Sequencing Center for Infectious Disease"/>
            <person name="Wu L."/>
            <person name="Ma J."/>
        </authorList>
    </citation>
    <scope>NUCLEOTIDE SEQUENCE [LARGE SCALE GENOMIC DNA]</scope>
    <source>
        <strain evidence="3">JCM 15442</strain>
    </source>
</reference>
<name>A0ABQ2G5N0_9DEIO</name>
<evidence type="ECO:0000256" key="1">
    <source>
        <dbReference type="SAM" id="Phobius"/>
    </source>
</evidence>
<feature type="transmembrane region" description="Helical" evidence="1">
    <location>
        <begin position="81"/>
        <end position="102"/>
    </location>
</feature>
<sequence>MFENSSVVEAPTGARAALAGGSAATPLNLMVGERRVVATLLSVAAFLLLAGFLSLVAKLYLTDFFGRDLFIGLFDLNNESNMPANFSALILLLSAVTLGVIAWSRRQNASADAFSWRALTFIFGFLALDEAAMLHERTADITRSVVKADGILHYAWVLPYGILALIVGLAFVRFLIQLPGGIRSRVIVAGAVYVMGALGFELLEGLVVSTEGTQNLLNQSLIVVEEGMEMLGVILFIGALLSYIRLYLPGLQLHLRVAAPAAPDAADR</sequence>
<feature type="transmembrane region" description="Helical" evidence="1">
    <location>
        <begin position="230"/>
        <end position="248"/>
    </location>
</feature>
<accession>A0ABQ2G5N0</accession>
<keyword evidence="1" id="KW-0812">Transmembrane</keyword>
<comment type="caution">
    <text evidence="2">The sequence shown here is derived from an EMBL/GenBank/DDBJ whole genome shotgun (WGS) entry which is preliminary data.</text>
</comment>
<feature type="transmembrane region" description="Helical" evidence="1">
    <location>
        <begin position="154"/>
        <end position="176"/>
    </location>
</feature>
<dbReference type="Proteomes" id="UP000639973">
    <property type="component" value="Unassembled WGS sequence"/>
</dbReference>
<evidence type="ECO:0000313" key="3">
    <source>
        <dbReference type="Proteomes" id="UP000639973"/>
    </source>
</evidence>
<keyword evidence="1" id="KW-1133">Transmembrane helix</keyword>
<feature type="transmembrane region" description="Helical" evidence="1">
    <location>
        <begin position="188"/>
        <end position="210"/>
    </location>
</feature>
<evidence type="ECO:0000313" key="2">
    <source>
        <dbReference type="EMBL" id="GGL75757.1"/>
    </source>
</evidence>
<proteinExistence type="predicted"/>
<organism evidence="2 3">
    <name type="scientific">Deinococcus aerolatus</name>
    <dbReference type="NCBI Taxonomy" id="522487"/>
    <lineage>
        <taxon>Bacteria</taxon>
        <taxon>Thermotogati</taxon>
        <taxon>Deinococcota</taxon>
        <taxon>Deinococci</taxon>
        <taxon>Deinococcales</taxon>
        <taxon>Deinococcaceae</taxon>
        <taxon>Deinococcus</taxon>
    </lineage>
</organism>
<evidence type="ECO:0008006" key="4">
    <source>
        <dbReference type="Google" id="ProtNLM"/>
    </source>
</evidence>
<keyword evidence="3" id="KW-1185">Reference proteome</keyword>
<dbReference type="EMBL" id="BMOL01000004">
    <property type="protein sequence ID" value="GGL75757.1"/>
    <property type="molecule type" value="Genomic_DNA"/>
</dbReference>
<protein>
    <recommendedName>
        <fullName evidence="4">Multidrug transporter</fullName>
    </recommendedName>
</protein>
<keyword evidence="1" id="KW-0472">Membrane</keyword>